<dbReference type="InterPro" id="IPR045363">
    <property type="entry name" value="CERK_C"/>
</dbReference>
<dbReference type="InterPro" id="IPR017438">
    <property type="entry name" value="ATP-NAD_kinase_N"/>
</dbReference>
<dbReference type="PROSITE" id="PS50146">
    <property type="entry name" value="DAGK"/>
    <property type="match status" value="1"/>
</dbReference>
<feature type="domain" description="DAGKc" evidence="1">
    <location>
        <begin position="126"/>
        <end position="282"/>
    </location>
</feature>
<evidence type="ECO:0000313" key="2">
    <source>
        <dbReference type="EMBL" id="CAH3026093.1"/>
    </source>
</evidence>
<dbReference type="PANTHER" id="PTHR12358:SF111">
    <property type="entry name" value="CERAMIDE KINASE, ISOFORM A"/>
    <property type="match status" value="1"/>
</dbReference>
<dbReference type="Pfam" id="PF25382">
    <property type="entry name" value="PH_CERK"/>
    <property type="match status" value="1"/>
</dbReference>
<dbReference type="InterPro" id="IPR016064">
    <property type="entry name" value="NAD/diacylglycerol_kinase_sf"/>
</dbReference>
<name>A0ABN8M8Y8_9CNID</name>
<dbReference type="InterPro" id="IPR001206">
    <property type="entry name" value="Diacylglycerol_kinase_cat_dom"/>
</dbReference>
<dbReference type="InterPro" id="IPR050187">
    <property type="entry name" value="Lipid_Phosphate_FormReg"/>
</dbReference>
<dbReference type="PANTHER" id="PTHR12358">
    <property type="entry name" value="SPHINGOSINE KINASE"/>
    <property type="match status" value="1"/>
</dbReference>
<comment type="caution">
    <text evidence="2">The sequence shown here is derived from an EMBL/GenBank/DDBJ whole genome shotgun (WGS) entry which is preliminary data.</text>
</comment>
<dbReference type="Pfam" id="PF19280">
    <property type="entry name" value="CERK_C"/>
    <property type="match status" value="1"/>
</dbReference>
<accession>A0ABN8M8Y8</accession>
<dbReference type="Proteomes" id="UP001159427">
    <property type="component" value="Unassembled WGS sequence"/>
</dbReference>
<dbReference type="Pfam" id="PF00781">
    <property type="entry name" value="DAGK_cat"/>
    <property type="match status" value="1"/>
</dbReference>
<reference evidence="2 3" key="1">
    <citation type="submission" date="2022-05" db="EMBL/GenBank/DDBJ databases">
        <authorList>
            <consortium name="Genoscope - CEA"/>
            <person name="William W."/>
        </authorList>
    </citation>
    <scope>NUCLEOTIDE SEQUENCE [LARGE SCALE GENOMIC DNA]</scope>
</reference>
<protein>
    <recommendedName>
        <fullName evidence="1">DAGKc domain-containing protein</fullName>
    </recommendedName>
</protein>
<sequence>MTDDNVESTTLKAVFKVRGKFYDVFLDGEEIVWTLQGALNTETQVCNISTRSLRFADHVIGAWIAKRRLPKNQSNTGQLVGFTLFTFDKAGGRKLKEERVTFECEDESVCEAWIGRINDIIRSFRTRPRKLKVVINPRSRKGKARLVYLKQVAPLFERAGIKADIMMTQRAGHAWEYFRTADISTYDGVVVVGGDGIVHEVVNGLLEKSHMNVGIDLVDGILPEKFTVLPLNVPIGIIPAGSTEVIVYSAQGINDPVTSAMHIIFGECCTIPLDICSLWNDDKHIRFAFSLSYGFLGDVLKTSEQHRWMGPKRYKWGAARRLWRLRSYNVDLSFLPSPHPEHHPRDHTRCRIGCGVCSKEDNCESSQYQDGITFQGPVIGVSFYTLPNLCEIAPEGTSPSCHLGDGFSDLVIIKRCSRLQMNSHIQRNFNSKDQFAFDFVECHRVKECYVQAQDKSGVPVQGADGPLLDSYRVSRNPKDRSVGIWNVDGELLRQPSLSLRVHRQIVTVFGSGIEDMSEQKCCFCK</sequence>
<dbReference type="Gene3D" id="3.40.50.10330">
    <property type="entry name" value="Probable inorganic polyphosphate/atp-NAD kinase, domain 1"/>
    <property type="match status" value="1"/>
</dbReference>
<dbReference type="InterPro" id="IPR057465">
    <property type="entry name" value="CERK_PH"/>
</dbReference>
<proteinExistence type="predicted"/>
<dbReference type="Gene3D" id="2.60.200.40">
    <property type="match status" value="1"/>
</dbReference>
<evidence type="ECO:0000259" key="1">
    <source>
        <dbReference type="PROSITE" id="PS50146"/>
    </source>
</evidence>
<dbReference type="EMBL" id="CALNXI010000388">
    <property type="protein sequence ID" value="CAH3026093.1"/>
    <property type="molecule type" value="Genomic_DNA"/>
</dbReference>
<evidence type="ECO:0000313" key="3">
    <source>
        <dbReference type="Proteomes" id="UP001159427"/>
    </source>
</evidence>
<dbReference type="SUPFAM" id="SSF111331">
    <property type="entry name" value="NAD kinase/diacylglycerol kinase-like"/>
    <property type="match status" value="1"/>
</dbReference>
<organism evidence="2 3">
    <name type="scientific">Porites evermanni</name>
    <dbReference type="NCBI Taxonomy" id="104178"/>
    <lineage>
        <taxon>Eukaryota</taxon>
        <taxon>Metazoa</taxon>
        <taxon>Cnidaria</taxon>
        <taxon>Anthozoa</taxon>
        <taxon>Hexacorallia</taxon>
        <taxon>Scleractinia</taxon>
        <taxon>Fungiina</taxon>
        <taxon>Poritidae</taxon>
        <taxon>Porites</taxon>
    </lineage>
</organism>
<gene>
    <name evidence="2" type="ORF">PEVE_00028036</name>
</gene>
<keyword evidence="3" id="KW-1185">Reference proteome</keyword>